<evidence type="ECO:0000313" key="2">
    <source>
        <dbReference type="EMBL" id="MCS0582695.1"/>
    </source>
</evidence>
<sequence>MRPLRASRLLGLVLFAAAAAHAQDDVAPGANREGVVHVNAIKNPAMHSYRAIAAGLDTFDDQHALAPAVPHLRFAVRTRGGAVLAGDIPTVRLAGDDFTLALPVGTDALFDVPRSQQAWDTNAELVLSRKRSEVRVWPYVRTPGLADNQRRLGDLRLECKVFITIAKKEAPFWVVALANTVFLTGDWCSFFKDGDRTWSVNVETPLASAVLREGERSLPLRVKGREFDLPLSDASWSNDAIVDLVFAAPEPATTPEGAAP</sequence>
<comment type="caution">
    <text evidence="2">The sequence shown here is derived from an EMBL/GenBank/DDBJ whole genome shotgun (WGS) entry which is preliminary data.</text>
</comment>
<dbReference type="EMBL" id="JANUGW010000009">
    <property type="protein sequence ID" value="MCS0582695.1"/>
    <property type="molecule type" value="Genomic_DNA"/>
</dbReference>
<proteinExistence type="predicted"/>
<keyword evidence="3" id="KW-1185">Reference proteome</keyword>
<feature type="signal peptide" evidence="1">
    <location>
        <begin position="1"/>
        <end position="22"/>
    </location>
</feature>
<gene>
    <name evidence="2" type="ORF">NX784_13930</name>
</gene>
<evidence type="ECO:0000313" key="3">
    <source>
        <dbReference type="Proteomes" id="UP001204151"/>
    </source>
</evidence>
<dbReference type="Proteomes" id="UP001204151">
    <property type="component" value="Unassembled WGS sequence"/>
</dbReference>
<dbReference type="RefSeq" id="WP_258817279.1">
    <property type="nucleotide sequence ID" value="NZ_JANUGW010000009.1"/>
</dbReference>
<reference evidence="2 3" key="1">
    <citation type="submission" date="2022-08" db="EMBL/GenBank/DDBJ databases">
        <title>Reclassification of Massilia species as members of the genera Telluria, Duganella, Pseudoduganella, Mokoshia gen. nov. and Zemynaea gen. nov. using orthogonal and non-orthogonal genome-based approaches.</title>
        <authorList>
            <person name="Bowman J.P."/>
        </authorList>
    </citation>
    <scope>NUCLEOTIDE SEQUENCE [LARGE SCALE GENOMIC DNA]</scope>
    <source>
        <strain evidence="2 3">JCM 31316</strain>
    </source>
</reference>
<evidence type="ECO:0000256" key="1">
    <source>
        <dbReference type="SAM" id="SignalP"/>
    </source>
</evidence>
<organism evidence="2 3">
    <name type="scientific">Massilia pinisoli</name>
    <dbReference type="NCBI Taxonomy" id="1772194"/>
    <lineage>
        <taxon>Bacteria</taxon>
        <taxon>Pseudomonadati</taxon>
        <taxon>Pseudomonadota</taxon>
        <taxon>Betaproteobacteria</taxon>
        <taxon>Burkholderiales</taxon>
        <taxon>Oxalobacteraceae</taxon>
        <taxon>Telluria group</taxon>
        <taxon>Massilia</taxon>
    </lineage>
</organism>
<name>A0ABT1ZS31_9BURK</name>
<feature type="chain" id="PRO_5046626163" evidence="1">
    <location>
        <begin position="23"/>
        <end position="260"/>
    </location>
</feature>
<accession>A0ABT1ZS31</accession>
<keyword evidence="1" id="KW-0732">Signal</keyword>
<protein>
    <submittedName>
        <fullName evidence="2">Uncharacterized protein</fullName>
    </submittedName>
</protein>